<keyword evidence="3" id="KW-1185">Reference proteome</keyword>
<dbReference type="RefSeq" id="WP_207931972.1">
    <property type="nucleotide sequence ID" value="NZ_CP062222.1"/>
</dbReference>
<evidence type="ECO:0000313" key="2">
    <source>
        <dbReference type="EMBL" id="QTC92692.1"/>
    </source>
</evidence>
<dbReference type="AlphaFoldDB" id="A0A975C6X0"/>
<keyword evidence="1" id="KW-1133">Transmembrane helix</keyword>
<dbReference type="KEGG" id="bgoe:IFJ75_07475"/>
<sequence length="73" mass="7342">MTDNAPNTSRSSGGGNAGLAFIVGGLLVVVAVIAWFVFAGGGLNPAKKEIDVDVNLPKVEAPKLPDAPSPQAN</sequence>
<keyword evidence="1" id="KW-0472">Membrane</keyword>
<reference evidence="2" key="1">
    <citation type="submission" date="2020-09" db="EMBL/GenBank/DDBJ databases">
        <title>Brevundimonas sp. LVF2 isolated from a puddle in Goettingen, Germany.</title>
        <authorList>
            <person name="Friedrich I."/>
            <person name="Klassen A."/>
            <person name="Hannes N."/>
            <person name="Schneider D."/>
            <person name="Hertel R."/>
            <person name="Daniel R."/>
        </authorList>
    </citation>
    <scope>NUCLEOTIDE SEQUENCE</scope>
    <source>
        <strain evidence="2">LVF2</strain>
    </source>
</reference>
<proteinExistence type="predicted"/>
<dbReference type="Proteomes" id="UP000663918">
    <property type="component" value="Chromosome"/>
</dbReference>
<evidence type="ECO:0000256" key="1">
    <source>
        <dbReference type="SAM" id="Phobius"/>
    </source>
</evidence>
<evidence type="ECO:0000313" key="3">
    <source>
        <dbReference type="Proteomes" id="UP000663918"/>
    </source>
</evidence>
<accession>A0A975C6X0</accession>
<protein>
    <submittedName>
        <fullName evidence="2">Uncharacterized protein</fullName>
    </submittedName>
</protein>
<gene>
    <name evidence="2" type="ORF">IFJ75_07475</name>
</gene>
<organism evidence="2 3">
    <name type="scientific">Brevundimonas goettingensis</name>
    <dbReference type="NCBI Taxonomy" id="2774190"/>
    <lineage>
        <taxon>Bacteria</taxon>
        <taxon>Pseudomonadati</taxon>
        <taxon>Pseudomonadota</taxon>
        <taxon>Alphaproteobacteria</taxon>
        <taxon>Caulobacterales</taxon>
        <taxon>Caulobacteraceae</taxon>
        <taxon>Brevundimonas</taxon>
    </lineage>
</organism>
<keyword evidence="1" id="KW-0812">Transmembrane</keyword>
<feature type="transmembrane region" description="Helical" evidence="1">
    <location>
        <begin position="17"/>
        <end position="38"/>
    </location>
</feature>
<name>A0A975C6X0_9CAUL</name>
<dbReference type="EMBL" id="CP062222">
    <property type="protein sequence ID" value="QTC92692.1"/>
    <property type="molecule type" value="Genomic_DNA"/>
</dbReference>